<sequence length="260" mass="29977">MDIKNSDLLMESKTLRESVIDRVEVLDKVKKLELLPDDVNLTVEMGASYYEVGIEAIKSLIKDNRKELEVDGLRTIKGEELKSLKDLSLIPKNTPHLITFPRRALLRIGMMLQGSVIAKEVRSMLLNKEEEVRTTTDYTSLSPQLQFMIQMEQRHNALETRLLNSENQNNELKQSVTHLSLVVDNEIFVNDHQKADIQNAVFSRVGKLTSMGYETHFQSLFRALKVHFNVPKYDKIKRVDFDRAIEFISGWFPKLKEGSN</sequence>
<keyword evidence="1" id="KW-0175">Coiled coil</keyword>
<dbReference type="Proteomes" id="UP001267290">
    <property type="component" value="Unassembled WGS sequence"/>
</dbReference>
<reference evidence="3 4" key="1">
    <citation type="submission" date="2023-07" db="EMBL/GenBank/DDBJ databases">
        <title>Sorghum-associated microbial communities from plants grown in Nebraska, USA.</title>
        <authorList>
            <person name="Schachtman D."/>
        </authorList>
    </citation>
    <scope>NUCLEOTIDE SEQUENCE [LARGE SCALE GENOMIC DNA]</scope>
    <source>
        <strain evidence="3 4">CC258</strain>
    </source>
</reference>
<keyword evidence="4" id="KW-1185">Reference proteome</keyword>
<proteinExistence type="predicted"/>
<gene>
    <name evidence="3" type="ORF">J2736_006756</name>
</gene>
<feature type="coiled-coil region" evidence="1">
    <location>
        <begin position="148"/>
        <end position="175"/>
    </location>
</feature>
<name>A0ABU1P7E0_9BACL</name>
<evidence type="ECO:0000313" key="3">
    <source>
        <dbReference type="EMBL" id="MDR6555494.1"/>
    </source>
</evidence>
<feature type="domain" description="ORF6C" evidence="2">
    <location>
        <begin position="161"/>
        <end position="254"/>
    </location>
</feature>
<dbReference type="EMBL" id="JAVDSB010000030">
    <property type="protein sequence ID" value="MDR6555494.1"/>
    <property type="molecule type" value="Genomic_DNA"/>
</dbReference>
<accession>A0ABU1P7E0</accession>
<dbReference type="RefSeq" id="WP_310502812.1">
    <property type="nucleotide sequence ID" value="NZ_JAVDSB010000030.1"/>
</dbReference>
<evidence type="ECO:0000259" key="2">
    <source>
        <dbReference type="Pfam" id="PF10552"/>
    </source>
</evidence>
<organism evidence="3 4">
    <name type="scientific">Paenibacillus qinlingensis</name>
    <dbReference type="NCBI Taxonomy" id="1837343"/>
    <lineage>
        <taxon>Bacteria</taxon>
        <taxon>Bacillati</taxon>
        <taxon>Bacillota</taxon>
        <taxon>Bacilli</taxon>
        <taxon>Bacillales</taxon>
        <taxon>Paenibacillaceae</taxon>
        <taxon>Paenibacillus</taxon>
    </lineage>
</organism>
<comment type="caution">
    <text evidence="3">The sequence shown here is derived from an EMBL/GenBank/DDBJ whole genome shotgun (WGS) entry which is preliminary data.</text>
</comment>
<evidence type="ECO:0000313" key="4">
    <source>
        <dbReference type="Proteomes" id="UP001267290"/>
    </source>
</evidence>
<protein>
    <recommendedName>
        <fullName evidence="2">ORF6C domain-containing protein</fullName>
    </recommendedName>
</protein>
<evidence type="ECO:0000256" key="1">
    <source>
        <dbReference type="SAM" id="Coils"/>
    </source>
</evidence>
<dbReference type="InterPro" id="IPR018878">
    <property type="entry name" value="ORF6C_dom"/>
</dbReference>
<dbReference type="Pfam" id="PF10552">
    <property type="entry name" value="ORF6C"/>
    <property type="match status" value="1"/>
</dbReference>